<proteinExistence type="predicted"/>
<dbReference type="KEGG" id="ria:C7V51_09720"/>
<evidence type="ECO:0000313" key="3">
    <source>
        <dbReference type="Proteomes" id="UP000283946"/>
    </source>
</evidence>
<evidence type="ECO:0000256" key="1">
    <source>
        <dbReference type="SAM" id="MobiDB-lite"/>
    </source>
</evidence>
<name>A0AAD1EMI0_9MICO</name>
<reference evidence="2 3" key="1">
    <citation type="submission" date="2018-03" db="EMBL/GenBank/DDBJ databases">
        <title>Bacteriophage NCPPB3778 and a type I-E CRISPR drive the evolution of the US Biological Select Agent, Rathayibacter toxicus.</title>
        <authorList>
            <person name="Davis E.W.II."/>
            <person name="Tabima J.F."/>
            <person name="Weisberg A.J."/>
            <person name="Dantas Lopes L."/>
            <person name="Wiseman M.S."/>
            <person name="Wiseman M.S."/>
            <person name="Pupko T."/>
            <person name="Belcher M.S."/>
            <person name="Sechler A.J."/>
            <person name="Tancos M.A."/>
            <person name="Schroeder B.K."/>
            <person name="Murray T.D."/>
            <person name="Luster D.G."/>
            <person name="Schneider W.L."/>
            <person name="Rogers E."/>
            <person name="Andreote F.D."/>
            <person name="Grunwald N.J."/>
            <person name="Putnam M.L."/>
            <person name="Chang J.H."/>
        </authorList>
    </citation>
    <scope>NUCLEOTIDE SEQUENCE [LARGE SCALE GENOMIC DNA]</scope>
    <source>
        <strain evidence="2 3">NCCPB 2253</strain>
    </source>
</reference>
<feature type="region of interest" description="Disordered" evidence="1">
    <location>
        <begin position="77"/>
        <end position="99"/>
    </location>
</feature>
<feature type="region of interest" description="Disordered" evidence="1">
    <location>
        <begin position="1"/>
        <end position="63"/>
    </location>
</feature>
<dbReference type="AlphaFoldDB" id="A0AAD1EMI0"/>
<dbReference type="Proteomes" id="UP000283946">
    <property type="component" value="Chromosome"/>
</dbReference>
<organism evidence="2 3">
    <name type="scientific">Rathayibacter iranicus</name>
    <dbReference type="NCBI Taxonomy" id="59737"/>
    <lineage>
        <taxon>Bacteria</taxon>
        <taxon>Bacillati</taxon>
        <taxon>Actinomycetota</taxon>
        <taxon>Actinomycetes</taxon>
        <taxon>Micrococcales</taxon>
        <taxon>Microbacteriaceae</taxon>
        <taxon>Rathayibacter</taxon>
    </lineage>
</organism>
<dbReference type="EMBL" id="CP028130">
    <property type="protein sequence ID" value="AZZ56127.1"/>
    <property type="molecule type" value="Genomic_DNA"/>
</dbReference>
<gene>
    <name evidence="2" type="ORF">C7V51_09720</name>
</gene>
<evidence type="ECO:0000313" key="2">
    <source>
        <dbReference type="EMBL" id="AZZ56127.1"/>
    </source>
</evidence>
<feature type="compositionally biased region" description="Basic and acidic residues" evidence="1">
    <location>
        <begin position="1"/>
        <end position="16"/>
    </location>
</feature>
<sequence length="99" mass="10609">MQEEVADGHEIGEWQDRAQVAPGASRTGQAPAPPVEHVPGPEADGASDDPCGMRSASRRLNGDVECSALLPVAIKRRAPEQRRGRSTDERVTAQPGKER</sequence>
<accession>A0AAD1EMI0</accession>
<protein>
    <submittedName>
        <fullName evidence="2">Uncharacterized protein</fullName>
    </submittedName>
</protein>